<evidence type="ECO:0008006" key="3">
    <source>
        <dbReference type="Google" id="ProtNLM"/>
    </source>
</evidence>
<dbReference type="Proteomes" id="UP001596337">
    <property type="component" value="Unassembled WGS sequence"/>
</dbReference>
<dbReference type="InterPro" id="IPR011990">
    <property type="entry name" value="TPR-like_helical_dom_sf"/>
</dbReference>
<evidence type="ECO:0000313" key="1">
    <source>
        <dbReference type="EMBL" id="MFC6868157.1"/>
    </source>
</evidence>
<protein>
    <recommendedName>
        <fullName evidence="3">Tetratricopeptide repeat-containing protein</fullName>
    </recommendedName>
</protein>
<dbReference type="Gene3D" id="1.25.40.10">
    <property type="entry name" value="Tetratricopeptide repeat domain"/>
    <property type="match status" value="1"/>
</dbReference>
<name>A0ABW2C0T2_9PSEU</name>
<sequence>MALYGEKNPDAGLTLAMQTAEAVRDSSHVLAGLAVLHAAEARAMLGQRQDCEQSLSEAEAHFEQIGTADAAADLFSPTQHGRLAGSCYLFLNDAKRAEPILAGTAHALRDRSKSQAIVLGNLALARIRQKKLDEAAASLHSAIDVVEMTWGGGGLNIVFGAGRELRPWREVPVVQDVYDRLLTLMAAA</sequence>
<accession>A0ABW2C0T2</accession>
<keyword evidence="2" id="KW-1185">Reference proteome</keyword>
<reference evidence="2" key="1">
    <citation type="journal article" date="2019" name="Int. J. Syst. Evol. Microbiol.">
        <title>The Global Catalogue of Microorganisms (GCM) 10K type strain sequencing project: providing services to taxonomists for standard genome sequencing and annotation.</title>
        <authorList>
            <consortium name="The Broad Institute Genomics Platform"/>
            <consortium name="The Broad Institute Genome Sequencing Center for Infectious Disease"/>
            <person name="Wu L."/>
            <person name="Ma J."/>
        </authorList>
    </citation>
    <scope>NUCLEOTIDE SEQUENCE [LARGE SCALE GENOMIC DNA]</scope>
    <source>
        <strain evidence="2">KCTC 32255</strain>
    </source>
</reference>
<proteinExistence type="predicted"/>
<dbReference type="RefSeq" id="WP_345404802.1">
    <property type="nucleotide sequence ID" value="NZ_BAABLA010000118.1"/>
</dbReference>
<dbReference type="EMBL" id="JBHSXX010000001">
    <property type="protein sequence ID" value="MFC6868157.1"/>
    <property type="molecule type" value="Genomic_DNA"/>
</dbReference>
<gene>
    <name evidence="1" type="ORF">ACFQGD_13500</name>
</gene>
<comment type="caution">
    <text evidence="1">The sequence shown here is derived from an EMBL/GenBank/DDBJ whole genome shotgun (WGS) entry which is preliminary data.</text>
</comment>
<organism evidence="1 2">
    <name type="scientific">Haloechinothrix salitolerans</name>
    <dbReference type="NCBI Taxonomy" id="926830"/>
    <lineage>
        <taxon>Bacteria</taxon>
        <taxon>Bacillati</taxon>
        <taxon>Actinomycetota</taxon>
        <taxon>Actinomycetes</taxon>
        <taxon>Pseudonocardiales</taxon>
        <taxon>Pseudonocardiaceae</taxon>
        <taxon>Haloechinothrix</taxon>
    </lineage>
</organism>
<evidence type="ECO:0000313" key="2">
    <source>
        <dbReference type="Proteomes" id="UP001596337"/>
    </source>
</evidence>